<dbReference type="CDD" id="cd03039">
    <property type="entry name" value="GST_N_Sigma_like"/>
    <property type="match status" value="1"/>
</dbReference>
<protein>
    <recommendedName>
        <fullName evidence="1">glutathione transferase</fullName>
        <ecNumber evidence="1">2.5.1.18</ecNumber>
    </recommendedName>
</protein>
<feature type="domain" description="GST N-terminal" evidence="6">
    <location>
        <begin position="1"/>
        <end position="79"/>
    </location>
</feature>
<dbReference type="PROSITE" id="PS50405">
    <property type="entry name" value="GST_CTER"/>
    <property type="match status" value="1"/>
</dbReference>
<evidence type="ECO:0000313" key="8">
    <source>
        <dbReference type="EMBL" id="JAI66918.1"/>
    </source>
</evidence>
<comment type="similarity">
    <text evidence="3">Belongs to the GST superfamily. Sigma family.</text>
</comment>
<dbReference type="PROSITE" id="PS50404">
    <property type="entry name" value="GST_NTER"/>
    <property type="match status" value="1"/>
</dbReference>
<dbReference type="InterPro" id="IPR036282">
    <property type="entry name" value="Glutathione-S-Trfase_C_sf"/>
</dbReference>
<dbReference type="EMBL" id="GDRN01044517">
    <property type="protein sequence ID" value="JAI66918.1"/>
    <property type="molecule type" value="Transcribed_RNA"/>
</dbReference>
<dbReference type="EC" id="2.5.1.18" evidence="1"/>
<evidence type="ECO:0000256" key="4">
    <source>
        <dbReference type="ARBA" id="ARBA00047960"/>
    </source>
</evidence>
<evidence type="ECO:0000256" key="2">
    <source>
        <dbReference type="ARBA" id="ARBA00022679"/>
    </source>
</evidence>
<dbReference type="SFLD" id="SFLDG01205">
    <property type="entry name" value="AMPS.1"/>
    <property type="match status" value="1"/>
</dbReference>
<evidence type="ECO:0000256" key="5">
    <source>
        <dbReference type="SAM" id="Coils"/>
    </source>
</evidence>
<feature type="domain" description="GST C-terminal" evidence="7">
    <location>
        <begin position="81"/>
        <end position="204"/>
    </location>
</feature>
<dbReference type="GO" id="GO:0004364">
    <property type="term" value="F:glutathione transferase activity"/>
    <property type="evidence" value="ECO:0007669"/>
    <property type="project" value="UniProtKB-EC"/>
</dbReference>
<keyword evidence="2" id="KW-0808">Transferase</keyword>
<proteinExistence type="inferred from homology"/>
<dbReference type="Pfam" id="PF14497">
    <property type="entry name" value="GST_C_3"/>
    <property type="match status" value="1"/>
</dbReference>
<dbReference type="InterPro" id="IPR050213">
    <property type="entry name" value="GST_superfamily"/>
</dbReference>
<evidence type="ECO:0000256" key="3">
    <source>
        <dbReference type="ARBA" id="ARBA00038317"/>
    </source>
</evidence>
<dbReference type="Gene3D" id="3.40.30.10">
    <property type="entry name" value="Glutaredoxin"/>
    <property type="match status" value="1"/>
</dbReference>
<dbReference type="SUPFAM" id="SSF47616">
    <property type="entry name" value="GST C-terminal domain-like"/>
    <property type="match status" value="1"/>
</dbReference>
<dbReference type="AlphaFoldDB" id="A0A0P4WE56"/>
<evidence type="ECO:0000256" key="1">
    <source>
        <dbReference type="ARBA" id="ARBA00012452"/>
    </source>
</evidence>
<keyword evidence="5" id="KW-0175">Coiled coil</keyword>
<comment type="catalytic activity">
    <reaction evidence="4">
        <text>RX + glutathione = an S-substituted glutathione + a halide anion + H(+)</text>
        <dbReference type="Rhea" id="RHEA:16437"/>
        <dbReference type="ChEBI" id="CHEBI:15378"/>
        <dbReference type="ChEBI" id="CHEBI:16042"/>
        <dbReference type="ChEBI" id="CHEBI:17792"/>
        <dbReference type="ChEBI" id="CHEBI:57925"/>
        <dbReference type="ChEBI" id="CHEBI:90779"/>
        <dbReference type="EC" id="2.5.1.18"/>
    </reaction>
</comment>
<dbReference type="Gene3D" id="1.20.1050.10">
    <property type="match status" value="1"/>
</dbReference>
<evidence type="ECO:0000259" key="7">
    <source>
        <dbReference type="PROSITE" id="PS50405"/>
    </source>
</evidence>
<feature type="coiled-coil region" evidence="5">
    <location>
        <begin position="162"/>
        <end position="189"/>
    </location>
</feature>
<dbReference type="SFLD" id="SFLDG00363">
    <property type="entry name" value="AMPS_(cytGST):_Alpha-__Mu-__Pi"/>
    <property type="match status" value="1"/>
</dbReference>
<dbReference type="InterPro" id="IPR040079">
    <property type="entry name" value="Glutathione_S-Trfase"/>
</dbReference>
<sequence length="211" mass="24793">MTYRLLYLNIRARGEPIRWLLRALEVEFEEERIDMFTEWGAKKEELKWGQTPVLEVDGEHLGQTTVICRYLGEKHDLAVEDSWTATRQQEAVEYLHDVSSLAAFAFYFRMKGNEEQKEFFMGRVRERLPMVVKNLEDLVTDEAGWLLSPKMTWVDVFVAAYLDQYVDMIDDLLEEAPKLQELLARVRSLPSIQEWLEARPALQEFESNEGL</sequence>
<dbReference type="PANTHER" id="PTHR11571">
    <property type="entry name" value="GLUTATHIONE S-TRANSFERASE"/>
    <property type="match status" value="1"/>
</dbReference>
<accession>A0A0P4WE56</accession>
<name>A0A0P4WE56_SCYOL</name>
<reference evidence="8" key="1">
    <citation type="submission" date="2015-09" db="EMBL/GenBank/DDBJ databases">
        <title>Scylla olivacea transcriptome.</title>
        <authorList>
            <person name="Ikhwanuddin M."/>
        </authorList>
    </citation>
    <scope>NUCLEOTIDE SEQUENCE</scope>
</reference>
<dbReference type="InterPro" id="IPR036249">
    <property type="entry name" value="Thioredoxin-like_sf"/>
</dbReference>
<dbReference type="SUPFAM" id="SSF52833">
    <property type="entry name" value="Thioredoxin-like"/>
    <property type="match status" value="1"/>
</dbReference>
<dbReference type="GO" id="GO:0006749">
    <property type="term" value="P:glutathione metabolic process"/>
    <property type="evidence" value="ECO:0007669"/>
    <property type="project" value="TreeGrafter"/>
</dbReference>
<dbReference type="Pfam" id="PF02798">
    <property type="entry name" value="GST_N"/>
    <property type="match status" value="1"/>
</dbReference>
<dbReference type="SFLD" id="SFLDS00019">
    <property type="entry name" value="Glutathione_Transferase_(cytos"/>
    <property type="match status" value="1"/>
</dbReference>
<evidence type="ECO:0000259" key="6">
    <source>
        <dbReference type="PROSITE" id="PS50404"/>
    </source>
</evidence>
<dbReference type="PANTHER" id="PTHR11571:SF224">
    <property type="entry name" value="HEMATOPOIETIC PROSTAGLANDIN D SYNTHASE"/>
    <property type="match status" value="1"/>
</dbReference>
<organism evidence="8">
    <name type="scientific">Scylla olivacea</name>
    <name type="common">Orange mud crab</name>
    <name type="synonym">Cancer olivacea</name>
    <dbReference type="NCBI Taxonomy" id="85551"/>
    <lineage>
        <taxon>Eukaryota</taxon>
        <taxon>Metazoa</taxon>
        <taxon>Ecdysozoa</taxon>
        <taxon>Arthropoda</taxon>
        <taxon>Crustacea</taxon>
        <taxon>Multicrustacea</taxon>
        <taxon>Malacostraca</taxon>
        <taxon>Eumalacostraca</taxon>
        <taxon>Eucarida</taxon>
        <taxon>Decapoda</taxon>
        <taxon>Pleocyemata</taxon>
        <taxon>Brachyura</taxon>
        <taxon>Eubrachyura</taxon>
        <taxon>Portunoidea</taxon>
        <taxon>Portunidae</taxon>
        <taxon>Portuninae</taxon>
        <taxon>Scylla</taxon>
    </lineage>
</organism>
<dbReference type="InterPro" id="IPR004046">
    <property type="entry name" value="GST_C"/>
</dbReference>
<dbReference type="InterPro" id="IPR010987">
    <property type="entry name" value="Glutathione-S-Trfase_C-like"/>
</dbReference>
<dbReference type="InterPro" id="IPR004045">
    <property type="entry name" value="Glutathione_S-Trfase_N"/>
</dbReference>